<dbReference type="EMBL" id="AAIETE010000007">
    <property type="protein sequence ID" value="ECD4527334.1"/>
    <property type="molecule type" value="Genomic_DNA"/>
</dbReference>
<sequence>MVMSVTLPNGVIMKGVPDGTSQIDIAKHAISKGYAAPIDFEAYPAIYSELTADKQQPEKEYKTTTAPVNNSGVNQLDTQAVTNSLMNAGIAHVEAAQNDGLTPTEEDMKGGKDASQYAWDTLLLSQPEVRLAMEGLPLAGKAAIGALTNSLTGAATHGTTENLKEDALVGAGGEVVGKVLGVAWDGLSPVAKRFFSRFSPRTAATVKGVADGGALDEAAEREVDAPTRSEKITTVEQGADRAAAEQALYDQKFMEFATRLHSSIEGTSYAGAALKAAKTGAGGQDARNALNFYRMAVSPYESSVIPREALLEGRGDLNDAPYFEALMRTDSAELDNLISKIDKGEEVNPAHFLDALEAYQVNQTAQIKAYAKRLPQHYAEDLRALARGMPKVDKFLSDAARMGRSASKVAPKVSRDYQQGFTLAIKDYASGVEKSLRDEADRITEEMAKLQREQKNNPRLKAVITAMSHSHDTLEKMADNIQYGLERGTMRGGVSAGDVGMLRSMAATHDAAEHLEELYLKYRQIESGFAALPAARTEMEAAPLTERLIDAAELGLTIKTLGGNRAAKAIAPKTISGPVRKIRKTIERRQALKEINKVIEKTK</sequence>
<comment type="caution">
    <text evidence="1">The sequence shown here is derived from an EMBL/GenBank/DDBJ whole genome shotgun (WGS) entry which is preliminary data.</text>
</comment>
<evidence type="ECO:0000313" key="1">
    <source>
        <dbReference type="EMBL" id="ECD4527334.1"/>
    </source>
</evidence>
<proteinExistence type="predicted"/>
<protein>
    <submittedName>
        <fullName evidence="1">Uncharacterized protein</fullName>
    </submittedName>
</protein>
<reference evidence="1" key="1">
    <citation type="submission" date="2019-03" db="EMBL/GenBank/DDBJ databases">
        <authorList>
            <person name="Ashton P.M."/>
            <person name="Dallman T."/>
            <person name="Nair S."/>
            <person name="De Pinna E."/>
            <person name="Peters T."/>
            <person name="Grant K."/>
        </authorList>
    </citation>
    <scope>NUCLEOTIDE SEQUENCE</scope>
    <source>
        <strain evidence="1">266927</strain>
    </source>
</reference>
<organism evidence="1">
    <name type="scientific">Salmonella enterica subsp. enterica serovar Mapo</name>
    <dbReference type="NCBI Taxonomy" id="2564752"/>
    <lineage>
        <taxon>Bacteria</taxon>
        <taxon>Pseudomonadati</taxon>
        <taxon>Pseudomonadota</taxon>
        <taxon>Gammaproteobacteria</taxon>
        <taxon>Enterobacterales</taxon>
        <taxon>Enterobacteriaceae</taxon>
        <taxon>Salmonella</taxon>
    </lineage>
</organism>
<gene>
    <name evidence="1" type="ORF">E0940_11050</name>
</gene>
<dbReference type="AlphaFoldDB" id="A0A5H7IGB3"/>
<accession>A0A5H7IGB3</accession>
<name>A0A5H7IGB3_SALET</name>